<organism evidence="1 2">
    <name type="scientific">Melastoma candidum</name>
    <dbReference type="NCBI Taxonomy" id="119954"/>
    <lineage>
        <taxon>Eukaryota</taxon>
        <taxon>Viridiplantae</taxon>
        <taxon>Streptophyta</taxon>
        <taxon>Embryophyta</taxon>
        <taxon>Tracheophyta</taxon>
        <taxon>Spermatophyta</taxon>
        <taxon>Magnoliopsida</taxon>
        <taxon>eudicotyledons</taxon>
        <taxon>Gunneridae</taxon>
        <taxon>Pentapetalae</taxon>
        <taxon>rosids</taxon>
        <taxon>malvids</taxon>
        <taxon>Myrtales</taxon>
        <taxon>Melastomataceae</taxon>
        <taxon>Melastomatoideae</taxon>
        <taxon>Melastomateae</taxon>
        <taxon>Melastoma</taxon>
    </lineage>
</organism>
<reference evidence="2" key="1">
    <citation type="journal article" date="2023" name="Front. Plant Sci.">
        <title>Chromosomal-level genome assembly of Melastoma candidum provides insights into trichome evolution.</title>
        <authorList>
            <person name="Zhong Y."/>
            <person name="Wu W."/>
            <person name="Sun C."/>
            <person name="Zou P."/>
            <person name="Liu Y."/>
            <person name="Dai S."/>
            <person name="Zhou R."/>
        </authorList>
    </citation>
    <scope>NUCLEOTIDE SEQUENCE [LARGE SCALE GENOMIC DNA]</scope>
</reference>
<keyword evidence="2" id="KW-1185">Reference proteome</keyword>
<comment type="caution">
    <text evidence="1">The sequence shown here is derived from an EMBL/GenBank/DDBJ whole genome shotgun (WGS) entry which is preliminary data.</text>
</comment>
<gene>
    <name evidence="1" type="ORF">MLD38_026206</name>
</gene>
<sequence>MADRRHNHSPPPPPCRSLRRHPRGILPPEAPRARPGFLPAPRLPHAFRLQRRPPPHGPYSNPERDGDDIPHPSDHSHEPVVGIRGSVGGPGSCRGGIGRGVSGSQPWRDYAREYGEYLQTKLKDVAPDG</sequence>
<evidence type="ECO:0000313" key="2">
    <source>
        <dbReference type="Proteomes" id="UP001057402"/>
    </source>
</evidence>
<accession>A0ACB9NXV3</accession>
<dbReference type="EMBL" id="CM042886">
    <property type="protein sequence ID" value="KAI4341487.1"/>
    <property type="molecule type" value="Genomic_DNA"/>
</dbReference>
<dbReference type="Proteomes" id="UP001057402">
    <property type="component" value="Chromosome 7"/>
</dbReference>
<name>A0ACB9NXV3_9MYRT</name>
<evidence type="ECO:0000313" key="1">
    <source>
        <dbReference type="EMBL" id="KAI4341487.1"/>
    </source>
</evidence>
<protein>
    <submittedName>
        <fullName evidence="1">Uncharacterized protein</fullName>
    </submittedName>
</protein>
<proteinExistence type="predicted"/>